<gene>
    <name evidence="2" type="ORF">QYT958_LOCUS45259</name>
    <name evidence="3" type="ORF">QYT958_LOCUS46860</name>
    <name evidence="1" type="ORF">UJA718_LOCUS49596</name>
</gene>
<reference evidence="1" key="1">
    <citation type="submission" date="2021-02" db="EMBL/GenBank/DDBJ databases">
        <authorList>
            <person name="Nowell W R."/>
        </authorList>
    </citation>
    <scope>NUCLEOTIDE SEQUENCE</scope>
</reference>
<comment type="caution">
    <text evidence="1">The sequence shown here is derived from an EMBL/GenBank/DDBJ whole genome shotgun (WGS) entry which is preliminary data.</text>
</comment>
<dbReference type="Proteomes" id="UP000663873">
    <property type="component" value="Unassembled WGS sequence"/>
</dbReference>
<dbReference type="Proteomes" id="UP000663848">
    <property type="component" value="Unassembled WGS sequence"/>
</dbReference>
<evidence type="ECO:0000313" key="4">
    <source>
        <dbReference type="Proteomes" id="UP000663873"/>
    </source>
</evidence>
<evidence type="ECO:0000313" key="2">
    <source>
        <dbReference type="EMBL" id="CAF5108448.1"/>
    </source>
</evidence>
<dbReference type="EMBL" id="CAJOBP010105033">
    <property type="protein sequence ID" value="CAF4986709.1"/>
    <property type="molecule type" value="Genomic_DNA"/>
</dbReference>
<dbReference type="EMBL" id="CAJOBR010074347">
    <property type="protein sequence ID" value="CAF5108448.1"/>
    <property type="molecule type" value="Genomic_DNA"/>
</dbReference>
<feature type="non-terminal residue" evidence="1">
    <location>
        <position position="56"/>
    </location>
</feature>
<sequence>MCVFNPKNGQGMTHACRQAKQLNEIFKQKYHLKDISFIYNRQASSISEECWLGSTT</sequence>
<evidence type="ECO:0000313" key="3">
    <source>
        <dbReference type="EMBL" id="CAF5131554.1"/>
    </source>
</evidence>
<organism evidence="1 4">
    <name type="scientific">Rotaria socialis</name>
    <dbReference type="NCBI Taxonomy" id="392032"/>
    <lineage>
        <taxon>Eukaryota</taxon>
        <taxon>Metazoa</taxon>
        <taxon>Spiralia</taxon>
        <taxon>Gnathifera</taxon>
        <taxon>Rotifera</taxon>
        <taxon>Eurotatoria</taxon>
        <taxon>Bdelloidea</taxon>
        <taxon>Philodinida</taxon>
        <taxon>Philodinidae</taxon>
        <taxon>Rotaria</taxon>
    </lineage>
</organism>
<keyword evidence="4" id="KW-1185">Reference proteome</keyword>
<evidence type="ECO:0000313" key="1">
    <source>
        <dbReference type="EMBL" id="CAF4986709.1"/>
    </source>
</evidence>
<accession>A0A821ZN90</accession>
<name>A0A821ZN90_9BILA</name>
<proteinExistence type="predicted"/>
<dbReference type="AlphaFoldDB" id="A0A821ZN90"/>
<dbReference type="EMBL" id="CAJOBR010085282">
    <property type="protein sequence ID" value="CAF5131554.1"/>
    <property type="molecule type" value="Genomic_DNA"/>
</dbReference>
<protein>
    <submittedName>
        <fullName evidence="1">Uncharacterized protein</fullName>
    </submittedName>
</protein>